<keyword evidence="8" id="KW-1185">Reference proteome</keyword>
<evidence type="ECO:0000313" key="8">
    <source>
        <dbReference type="Proteomes" id="UP000269721"/>
    </source>
</evidence>
<dbReference type="PANTHER" id="PTHR48225:SF7">
    <property type="entry name" value="MEIOSIS-SPECIFIC PROTEIN HOP1"/>
    <property type="match status" value="1"/>
</dbReference>
<dbReference type="Gene3D" id="3.30.900.10">
    <property type="entry name" value="HORMA domain"/>
    <property type="match status" value="1"/>
</dbReference>
<reference evidence="8" key="1">
    <citation type="journal article" date="2018" name="Nat. Microbiol.">
        <title>Leveraging single-cell genomics to expand the fungal tree of life.</title>
        <authorList>
            <person name="Ahrendt S.R."/>
            <person name="Quandt C.A."/>
            <person name="Ciobanu D."/>
            <person name="Clum A."/>
            <person name="Salamov A."/>
            <person name="Andreopoulos B."/>
            <person name="Cheng J.F."/>
            <person name="Woyke T."/>
            <person name="Pelin A."/>
            <person name="Henrissat B."/>
            <person name="Reynolds N.K."/>
            <person name="Benny G.L."/>
            <person name="Smith M.E."/>
            <person name="James T.Y."/>
            <person name="Grigoriev I.V."/>
        </authorList>
    </citation>
    <scope>NUCLEOTIDE SEQUENCE [LARGE SCALE GENOMIC DNA]</scope>
</reference>
<evidence type="ECO:0000256" key="2">
    <source>
        <dbReference type="ARBA" id="ARBA00004286"/>
    </source>
</evidence>
<sequence>LASVTETQSLNLVRNLLGTTIGAISYLRVLFPEENFRDSSLNGMALKSLQRGYSVEADELMDWLELGCYDALEKQYLKTMIFGIYLDPENPEQLIEAYTFGFSYPSKDQWCVTIKSGDKAELKLKTRTEIMRATSEMLRRLLILTQTLKPLPENAYITMRLFYYDDVTPEEYEPPLFRAGDNHEKLFFQDPTQTLKVGAVETPYHA</sequence>
<keyword evidence="4" id="KW-0539">Nucleus</keyword>
<feature type="domain" description="HORMA" evidence="6">
    <location>
        <begin position="7"/>
        <end position="206"/>
    </location>
</feature>
<protein>
    <submittedName>
        <fullName evidence="7">DNA-binding protein</fullName>
    </submittedName>
</protein>
<evidence type="ECO:0000256" key="4">
    <source>
        <dbReference type="ARBA" id="ARBA00023242"/>
    </source>
</evidence>
<evidence type="ECO:0000256" key="3">
    <source>
        <dbReference type="ARBA" id="ARBA00022454"/>
    </source>
</evidence>
<comment type="subcellular location">
    <subcellularLocation>
        <location evidence="2">Chromosome</location>
    </subcellularLocation>
    <subcellularLocation>
        <location evidence="1">Nucleus</location>
    </subcellularLocation>
</comment>
<dbReference type="InterPro" id="IPR003511">
    <property type="entry name" value="HORMA_dom"/>
</dbReference>
<dbReference type="PROSITE" id="PS50815">
    <property type="entry name" value="HORMA"/>
    <property type="match status" value="1"/>
</dbReference>
<dbReference type="SUPFAM" id="SSF56019">
    <property type="entry name" value="The spindle assembly checkpoint protein mad2"/>
    <property type="match status" value="1"/>
</dbReference>
<keyword evidence="5" id="KW-0469">Meiosis</keyword>
<dbReference type="EMBL" id="KZ994806">
    <property type="protein sequence ID" value="RKO92018.1"/>
    <property type="molecule type" value="Genomic_DNA"/>
</dbReference>
<proteinExistence type="predicted"/>
<evidence type="ECO:0000256" key="1">
    <source>
        <dbReference type="ARBA" id="ARBA00004123"/>
    </source>
</evidence>
<feature type="non-terminal residue" evidence="7">
    <location>
        <position position="1"/>
    </location>
</feature>
<evidence type="ECO:0000256" key="5">
    <source>
        <dbReference type="ARBA" id="ARBA00023254"/>
    </source>
</evidence>
<dbReference type="GO" id="GO:0005694">
    <property type="term" value="C:chromosome"/>
    <property type="evidence" value="ECO:0007669"/>
    <property type="project" value="UniProtKB-SubCell"/>
</dbReference>
<dbReference type="PANTHER" id="PTHR48225">
    <property type="entry name" value="HORMA DOMAIN-CONTAINING PROTEIN 1"/>
    <property type="match status" value="1"/>
</dbReference>
<keyword evidence="3" id="KW-0158">Chromosome</keyword>
<dbReference type="AlphaFoldDB" id="A0A4P9WKC4"/>
<gene>
    <name evidence="7" type="ORF">BDK51DRAFT_22815</name>
</gene>
<dbReference type="InterPro" id="IPR036570">
    <property type="entry name" value="HORMA_dom_sf"/>
</dbReference>
<name>A0A4P9WKC4_9FUNG</name>
<keyword evidence="7" id="KW-0238">DNA-binding</keyword>
<dbReference type="OrthoDB" id="1928087at2759"/>
<dbReference type="InterPro" id="IPR051294">
    <property type="entry name" value="HORMA_MeioticProgression"/>
</dbReference>
<organism evidence="7 8">
    <name type="scientific">Blyttiomyces helicus</name>
    <dbReference type="NCBI Taxonomy" id="388810"/>
    <lineage>
        <taxon>Eukaryota</taxon>
        <taxon>Fungi</taxon>
        <taxon>Fungi incertae sedis</taxon>
        <taxon>Chytridiomycota</taxon>
        <taxon>Chytridiomycota incertae sedis</taxon>
        <taxon>Chytridiomycetes</taxon>
        <taxon>Chytridiomycetes incertae sedis</taxon>
        <taxon>Blyttiomyces</taxon>
    </lineage>
</organism>
<accession>A0A4P9WKC4</accession>
<evidence type="ECO:0000259" key="6">
    <source>
        <dbReference type="PROSITE" id="PS50815"/>
    </source>
</evidence>
<evidence type="ECO:0000313" key="7">
    <source>
        <dbReference type="EMBL" id="RKO92018.1"/>
    </source>
</evidence>
<dbReference type="GO" id="GO:0005634">
    <property type="term" value="C:nucleus"/>
    <property type="evidence" value="ECO:0007669"/>
    <property type="project" value="UniProtKB-SubCell"/>
</dbReference>
<dbReference type="GO" id="GO:0051321">
    <property type="term" value="P:meiotic cell cycle"/>
    <property type="evidence" value="ECO:0007669"/>
    <property type="project" value="UniProtKB-KW"/>
</dbReference>
<dbReference type="GO" id="GO:0003677">
    <property type="term" value="F:DNA binding"/>
    <property type="evidence" value="ECO:0007669"/>
    <property type="project" value="UniProtKB-KW"/>
</dbReference>
<dbReference type="Proteomes" id="UP000269721">
    <property type="component" value="Unassembled WGS sequence"/>
</dbReference>
<dbReference type="Pfam" id="PF02301">
    <property type="entry name" value="HORMA"/>
    <property type="match status" value="1"/>
</dbReference>